<organism evidence="2">
    <name type="scientific">marine sediment metagenome</name>
    <dbReference type="NCBI Taxonomy" id="412755"/>
    <lineage>
        <taxon>unclassified sequences</taxon>
        <taxon>metagenomes</taxon>
        <taxon>ecological metagenomes</taxon>
    </lineage>
</organism>
<feature type="transmembrane region" description="Helical" evidence="1">
    <location>
        <begin position="135"/>
        <end position="156"/>
    </location>
</feature>
<keyword evidence="1" id="KW-0812">Transmembrane</keyword>
<evidence type="ECO:0000313" key="2">
    <source>
        <dbReference type="EMBL" id="KKN87055.1"/>
    </source>
</evidence>
<dbReference type="EMBL" id="LAZR01000142">
    <property type="protein sequence ID" value="KKN87055.1"/>
    <property type="molecule type" value="Genomic_DNA"/>
</dbReference>
<feature type="transmembrane region" description="Helical" evidence="1">
    <location>
        <begin position="108"/>
        <end position="129"/>
    </location>
</feature>
<evidence type="ECO:0000256" key="1">
    <source>
        <dbReference type="SAM" id="Phobius"/>
    </source>
</evidence>
<name>A0A0F9U1D8_9ZZZZ</name>
<dbReference type="AlphaFoldDB" id="A0A0F9U1D8"/>
<keyword evidence="1" id="KW-0472">Membrane</keyword>
<sequence>MPLIRIQSYPGNKQVFIASEAMSDLAVVVYSPAGARYVEAGEEASQERVAGVLKGVVTSALGSGGICRVVTDGIVSGVMCGIAVQAGDRVVCASTGHIQPLNTILQRAASGAIFVAIASGLLSGVASGVQGPLSGAIIVASGALMGTFFTTGRVFAKALASGGAGSGIPILVGLG</sequence>
<comment type="caution">
    <text evidence="2">The sequence shown here is derived from an EMBL/GenBank/DDBJ whole genome shotgun (WGS) entry which is preliminary data.</text>
</comment>
<accession>A0A0F9U1D8</accession>
<protein>
    <submittedName>
        <fullName evidence="2">Uncharacterized protein</fullName>
    </submittedName>
</protein>
<keyword evidence="1" id="KW-1133">Transmembrane helix</keyword>
<proteinExistence type="predicted"/>
<gene>
    <name evidence="2" type="ORF">LCGC14_0263250</name>
</gene>
<reference evidence="2" key="1">
    <citation type="journal article" date="2015" name="Nature">
        <title>Complex archaea that bridge the gap between prokaryotes and eukaryotes.</title>
        <authorList>
            <person name="Spang A."/>
            <person name="Saw J.H."/>
            <person name="Jorgensen S.L."/>
            <person name="Zaremba-Niedzwiedzka K."/>
            <person name="Martijn J."/>
            <person name="Lind A.E."/>
            <person name="van Eijk R."/>
            <person name="Schleper C."/>
            <person name="Guy L."/>
            <person name="Ettema T.J."/>
        </authorList>
    </citation>
    <scope>NUCLEOTIDE SEQUENCE</scope>
</reference>